<dbReference type="InterPro" id="IPR029063">
    <property type="entry name" value="SAM-dependent_MTases_sf"/>
</dbReference>
<gene>
    <name evidence="3" type="ORF">EDS130_LOCUS34624</name>
    <name evidence="4" type="ORF">XAT740_LOCUS44237</name>
</gene>
<dbReference type="Proteomes" id="UP000663852">
    <property type="component" value="Unassembled WGS sequence"/>
</dbReference>
<dbReference type="EMBL" id="CAJNOJ010000293">
    <property type="protein sequence ID" value="CAF1375560.1"/>
    <property type="molecule type" value="Genomic_DNA"/>
</dbReference>
<name>A0A815Y940_ADIRI</name>
<dbReference type="Proteomes" id="UP000663828">
    <property type="component" value="Unassembled WGS sequence"/>
</dbReference>
<comment type="caution">
    <text evidence="4">The sequence shown here is derived from an EMBL/GenBank/DDBJ whole genome shotgun (WGS) entry which is preliminary data.</text>
</comment>
<dbReference type="SUPFAM" id="SSF53335">
    <property type="entry name" value="S-adenosyl-L-methionine-dependent methyltransferases"/>
    <property type="match status" value="1"/>
</dbReference>
<dbReference type="GO" id="GO:0046872">
    <property type="term" value="F:metal ion binding"/>
    <property type="evidence" value="ECO:0007669"/>
    <property type="project" value="UniProtKB-KW"/>
</dbReference>
<organism evidence="4 5">
    <name type="scientific">Adineta ricciae</name>
    <name type="common">Rotifer</name>
    <dbReference type="NCBI Taxonomy" id="249248"/>
    <lineage>
        <taxon>Eukaryota</taxon>
        <taxon>Metazoa</taxon>
        <taxon>Spiralia</taxon>
        <taxon>Gnathifera</taxon>
        <taxon>Rotifera</taxon>
        <taxon>Eurotatoria</taxon>
        <taxon>Bdelloidea</taxon>
        <taxon>Adinetida</taxon>
        <taxon>Adinetidae</taxon>
        <taxon>Adineta</taxon>
    </lineage>
</organism>
<evidence type="ECO:0000313" key="4">
    <source>
        <dbReference type="EMBL" id="CAF1568464.1"/>
    </source>
</evidence>
<keyword evidence="5" id="KW-1185">Reference proteome</keyword>
<dbReference type="Gene3D" id="1.10.1200.270">
    <property type="entry name" value="Methyltransferase, alpha-helical capping domain"/>
    <property type="match status" value="1"/>
</dbReference>
<accession>A0A815Y940</accession>
<dbReference type="Gene3D" id="3.40.50.150">
    <property type="entry name" value="Vaccinia Virus protein VP39"/>
    <property type="match status" value="1"/>
</dbReference>
<proteinExistence type="predicted"/>
<sequence length="339" mass="38371">MASATLGMSKSYNSNSVLQKSASHLLLELIDEAIAALDVASVDIIADFGSSHGANSIHAMKTIIDYLRREKKLFKEPLVVHNDLPSNDWTALFQLLNQNHSYKGIVSGRSFYEQCLPSNSVAIAYSSTSLHWLSKKPANALNCYHVYFVDNPDAYRAFQHQAALDYSQFLKHRSSELVSGGVLILSIPCVDSQGIIGIERILELLYTCAQLLPLTSTELLDYTNPVHCRSYDECVDENLFSQNGFQLIKYTTVSIGSPLYRKWKQEEITFDEYTQSTTLFTQGFSESILEQTLRKHGRAAEDIPNLLKQFWNLFEQHLRKQPEIGDYIAPFICLILKKK</sequence>
<dbReference type="EMBL" id="CAJNOR010005579">
    <property type="protein sequence ID" value="CAF1568464.1"/>
    <property type="molecule type" value="Genomic_DNA"/>
</dbReference>
<keyword evidence="1" id="KW-0479">Metal-binding</keyword>
<evidence type="ECO:0000256" key="1">
    <source>
        <dbReference type="ARBA" id="ARBA00022723"/>
    </source>
</evidence>
<dbReference type="AlphaFoldDB" id="A0A815Y940"/>
<dbReference type="InterPro" id="IPR042086">
    <property type="entry name" value="MeTrfase_capping"/>
</dbReference>
<keyword evidence="2" id="KW-0460">Magnesium</keyword>
<evidence type="ECO:0000313" key="3">
    <source>
        <dbReference type="EMBL" id="CAF1375560.1"/>
    </source>
</evidence>
<dbReference type="PANTHER" id="PTHR31009">
    <property type="entry name" value="S-ADENOSYL-L-METHIONINE:CARBOXYL METHYLTRANSFERASE FAMILY PROTEIN"/>
    <property type="match status" value="1"/>
</dbReference>
<evidence type="ECO:0000256" key="2">
    <source>
        <dbReference type="ARBA" id="ARBA00022842"/>
    </source>
</evidence>
<protein>
    <recommendedName>
        <fullName evidence="6">SAM dependent carboxyl methyltransferase</fullName>
    </recommendedName>
</protein>
<dbReference type="Pfam" id="PF03492">
    <property type="entry name" value="Methyltransf_7"/>
    <property type="match status" value="1"/>
</dbReference>
<dbReference type="GO" id="GO:0008168">
    <property type="term" value="F:methyltransferase activity"/>
    <property type="evidence" value="ECO:0007669"/>
    <property type="project" value="InterPro"/>
</dbReference>
<reference evidence="4" key="1">
    <citation type="submission" date="2021-02" db="EMBL/GenBank/DDBJ databases">
        <authorList>
            <person name="Nowell W R."/>
        </authorList>
    </citation>
    <scope>NUCLEOTIDE SEQUENCE</scope>
</reference>
<evidence type="ECO:0000313" key="5">
    <source>
        <dbReference type="Proteomes" id="UP000663828"/>
    </source>
</evidence>
<dbReference type="OrthoDB" id="1890922at2759"/>
<evidence type="ECO:0008006" key="6">
    <source>
        <dbReference type="Google" id="ProtNLM"/>
    </source>
</evidence>
<dbReference type="InterPro" id="IPR005299">
    <property type="entry name" value="MeTrfase_7"/>
</dbReference>